<sequence>MTIPYNPLLKPPLGTPLDKSHRLARGLVGCWLMNENGGTTVFDLSGNVGTGTFQGTTPSWVGGKFGPAVDLPGTDERIDIGNIWNPTGQAQSLSFLIYPETLAGSQYIFLTHLAGDASITGGGLLWAYDSAPNYNIEFIAHTDNTHAARNGINILTADTLQHIVLTWDGSLTATNIHIYKNGSEIAYNSTVNGIGNFTAGTGSHSIGGRIFDNNRNFDARFDNMYWWNRILSASEIVELSREPFIMFKDPNENAIYGSFVTAAGIVVLRRRIEAA</sequence>
<proteinExistence type="predicted"/>
<dbReference type="AlphaFoldDB" id="A0A0F9RRV3"/>
<gene>
    <name evidence="1" type="ORF">LCGC14_0939520</name>
</gene>
<name>A0A0F9RRV3_9ZZZZ</name>
<dbReference type="EMBL" id="LAZR01003276">
    <property type="protein sequence ID" value="KKN20058.1"/>
    <property type="molecule type" value="Genomic_DNA"/>
</dbReference>
<dbReference type="Pfam" id="PF13385">
    <property type="entry name" value="Laminin_G_3"/>
    <property type="match status" value="1"/>
</dbReference>
<dbReference type="InterPro" id="IPR013320">
    <property type="entry name" value="ConA-like_dom_sf"/>
</dbReference>
<evidence type="ECO:0000313" key="1">
    <source>
        <dbReference type="EMBL" id="KKN20058.1"/>
    </source>
</evidence>
<organism evidence="1">
    <name type="scientific">marine sediment metagenome</name>
    <dbReference type="NCBI Taxonomy" id="412755"/>
    <lineage>
        <taxon>unclassified sequences</taxon>
        <taxon>metagenomes</taxon>
        <taxon>ecological metagenomes</taxon>
    </lineage>
</organism>
<dbReference type="SUPFAM" id="SSF49899">
    <property type="entry name" value="Concanavalin A-like lectins/glucanases"/>
    <property type="match status" value="1"/>
</dbReference>
<accession>A0A0F9RRV3</accession>
<evidence type="ECO:0008006" key="2">
    <source>
        <dbReference type="Google" id="ProtNLM"/>
    </source>
</evidence>
<reference evidence="1" key="1">
    <citation type="journal article" date="2015" name="Nature">
        <title>Complex archaea that bridge the gap between prokaryotes and eukaryotes.</title>
        <authorList>
            <person name="Spang A."/>
            <person name="Saw J.H."/>
            <person name="Jorgensen S.L."/>
            <person name="Zaremba-Niedzwiedzka K."/>
            <person name="Martijn J."/>
            <person name="Lind A.E."/>
            <person name="van Eijk R."/>
            <person name="Schleper C."/>
            <person name="Guy L."/>
            <person name="Ettema T.J."/>
        </authorList>
    </citation>
    <scope>NUCLEOTIDE SEQUENCE</scope>
</reference>
<dbReference type="Gene3D" id="2.60.120.200">
    <property type="match status" value="1"/>
</dbReference>
<protein>
    <recommendedName>
        <fullName evidence="2">LamG-like jellyroll fold domain-containing protein</fullName>
    </recommendedName>
</protein>
<comment type="caution">
    <text evidence="1">The sequence shown here is derived from an EMBL/GenBank/DDBJ whole genome shotgun (WGS) entry which is preliminary data.</text>
</comment>